<dbReference type="InterPro" id="IPR016112">
    <property type="entry name" value="VP_dsDNA_II"/>
</dbReference>
<keyword evidence="3" id="KW-0946">Virion</keyword>
<feature type="domain" description="Major capsid protein N-terminal" evidence="5">
    <location>
        <begin position="227"/>
        <end position="386"/>
    </location>
</feature>
<dbReference type="InterPro" id="IPR031654">
    <property type="entry name" value="Capsid_N"/>
</dbReference>
<dbReference type="InterPro" id="IPR038519">
    <property type="entry name" value="MCP_C_sf"/>
</dbReference>
<dbReference type="InterPro" id="IPR007542">
    <property type="entry name" value="MCP_C"/>
</dbReference>
<comment type="subcellular location">
    <subcellularLocation>
        <location evidence="1">Virion</location>
    </subcellularLocation>
</comment>
<dbReference type="Gene3D" id="2.70.9.20">
    <property type="entry name" value="Major capsid protein Vp54"/>
    <property type="match status" value="1"/>
</dbReference>
<accession>A0A1V0SHK0</accession>
<feature type="domain" description="Major capsid protein C-terminal" evidence="4">
    <location>
        <begin position="389"/>
        <end position="571"/>
    </location>
</feature>
<gene>
    <name evidence="6" type="ORF">Klosneuvirus_1_63</name>
</gene>
<dbReference type="Gene3D" id="2.70.9.10">
    <property type="entry name" value="Adenovirus Type 2 Hexon, domain 4"/>
    <property type="match status" value="2"/>
</dbReference>
<feature type="domain" description="Major capsid protein N-terminal" evidence="5">
    <location>
        <begin position="25"/>
        <end position="85"/>
    </location>
</feature>
<evidence type="ECO:0000256" key="1">
    <source>
        <dbReference type="ARBA" id="ARBA00004328"/>
    </source>
</evidence>
<evidence type="ECO:0000313" key="6">
    <source>
        <dbReference type="EMBL" id="ARF11206.1"/>
    </source>
</evidence>
<name>A0A1V0SHK0_9VIRU</name>
<evidence type="ECO:0000256" key="3">
    <source>
        <dbReference type="ARBA" id="ARBA00022844"/>
    </source>
</evidence>
<protein>
    <submittedName>
        <fullName evidence="6">NCLDV major capsid protein</fullName>
    </submittedName>
</protein>
<sequence>MAGGLIQIATYGSQDLFLTGVPEITFFKIVYRRHTNFSMESIAVPFDDPVSFGNYSVVKIPKVGDLIHKTYVEVQLPAINLLRQTIPQEPIPDLEEAVIVARENYQIVFNFMRINRVAFAAAYVPYAAENNSVSAVTDMIDAINSVFDLADPSVQMAIDAMRALITLDQNAPFTYAEIAMNVITGQFSMSDNKNDLFNALTIGIEKSIKTQQYYYNNLQEAIAALAEAINPNIKFAWVERLGHAIIESVEIKIGGQKVDKHYGDWLNIWYELSGKRDMEPIYFEMIGNVPTLTNFNRTPKPMYLLKIPLQFWFCKFSGLSIPMVSLQYHDVTLHIKFRTFQEISYIESGTNIKYSTVPGGITLQEVPEDMGININANLLIDYIYLDNHERRRFAQSSHEYLIEELQVLELTNVTQQTLHILINNFVHPSKEIIWVSQKTSYTMNVNGTNQCRWNNYSLTDINEGNPITFSTIDFNSYNRVFRLDGNYFNFVQPYENHWTTPSDGINMYSFSIFPEELQPSGYANLSAISRIVMTLEFDLGLFTNGVINDPLIVRIYTRNINILRFVNGFSGLMWTYG</sequence>
<keyword evidence="2" id="KW-0167">Capsid protein</keyword>
<dbReference type="SUPFAM" id="SSF49749">
    <property type="entry name" value="Group II dsDNA viruses VP"/>
    <property type="match status" value="2"/>
</dbReference>
<dbReference type="Pfam" id="PF04451">
    <property type="entry name" value="Capsid_NCLDV"/>
    <property type="match status" value="1"/>
</dbReference>
<evidence type="ECO:0000259" key="4">
    <source>
        <dbReference type="Pfam" id="PF04451"/>
    </source>
</evidence>
<reference evidence="6" key="1">
    <citation type="journal article" date="2017" name="Science">
        <title>Giant viruses with an expanded complement of translation system components.</title>
        <authorList>
            <person name="Schulz F."/>
            <person name="Yutin N."/>
            <person name="Ivanova N.N."/>
            <person name="Ortega D.R."/>
            <person name="Lee T.K."/>
            <person name="Vierheilig J."/>
            <person name="Daims H."/>
            <person name="Horn M."/>
            <person name="Wagner M."/>
            <person name="Jensen G.J."/>
            <person name="Kyrpides N.C."/>
            <person name="Koonin E.V."/>
            <person name="Woyke T."/>
        </authorList>
    </citation>
    <scope>NUCLEOTIDE SEQUENCE</scope>
    <source>
        <strain evidence="6">KNV1</strain>
    </source>
</reference>
<dbReference type="EMBL" id="KY684108">
    <property type="protein sequence ID" value="ARF11206.1"/>
    <property type="molecule type" value="Genomic_DNA"/>
</dbReference>
<dbReference type="GO" id="GO:0019028">
    <property type="term" value="C:viral capsid"/>
    <property type="evidence" value="ECO:0007669"/>
    <property type="project" value="UniProtKB-KW"/>
</dbReference>
<proteinExistence type="predicted"/>
<evidence type="ECO:0000259" key="5">
    <source>
        <dbReference type="Pfam" id="PF16903"/>
    </source>
</evidence>
<evidence type="ECO:0000256" key="2">
    <source>
        <dbReference type="ARBA" id="ARBA00022561"/>
    </source>
</evidence>
<dbReference type="Pfam" id="PF16903">
    <property type="entry name" value="Capsid_N"/>
    <property type="match status" value="2"/>
</dbReference>
<dbReference type="GO" id="GO:0005198">
    <property type="term" value="F:structural molecule activity"/>
    <property type="evidence" value="ECO:0007669"/>
    <property type="project" value="InterPro"/>
</dbReference>
<organism evidence="6">
    <name type="scientific">Klosneuvirus KNV1</name>
    <dbReference type="NCBI Taxonomy" id="1977640"/>
    <lineage>
        <taxon>Viruses</taxon>
        <taxon>Varidnaviria</taxon>
        <taxon>Bamfordvirae</taxon>
        <taxon>Nucleocytoviricota</taxon>
        <taxon>Megaviricetes</taxon>
        <taxon>Imitervirales</taxon>
        <taxon>Mimiviridae</taxon>
        <taxon>Klosneuvirinae</taxon>
        <taxon>Klosneuvirus</taxon>
    </lineage>
</organism>